<dbReference type="InterPro" id="IPR054249">
    <property type="entry name" value="DUF6976"/>
</dbReference>
<comment type="caution">
    <text evidence="1">The sequence shown here is derived from an EMBL/GenBank/DDBJ whole genome shotgun (WGS) entry which is preliminary data.</text>
</comment>
<dbReference type="Pfam" id="PF22396">
    <property type="entry name" value="DUF6976"/>
    <property type="match status" value="1"/>
</dbReference>
<accession>A0A7C9TP21</accession>
<sequence>MNELITPAAAAELIRAGRALALAGPESALRQLPAGNWVGGTIPYFMAAGGGTVVEDGALLFATDLTGLGEVRVASYAAHELASITAATADNGVALTILPAGSDTHRRFAQEAASYPEAFLKPTVGWIAGVHLNDLGRVTPKVFDGHDASAHEDRAVVAHIGLPPDRLADLEIVNIFEPGDGPVLRFEQTGFQVGECEIGGQRRRLSDWLAEQGLDHGRLPLVGDFAGAHVNVSFQSVDAAAGTVQLYAPVFSGVDYHVARPVPDYAQAFRERLAALSPDGLVMSCNCILNFVFGELQGKSIGGLQGPVTFGEIAYQLLNQTLVVLRVR</sequence>
<dbReference type="EMBL" id="JAAGOH010000029">
    <property type="protein sequence ID" value="NDY93166.1"/>
    <property type="molecule type" value="Genomic_DNA"/>
</dbReference>
<reference evidence="1 2" key="1">
    <citation type="submission" date="2020-02" db="EMBL/GenBank/DDBJ databases">
        <title>Ideonella bacterium strain TBM-1.</title>
        <authorList>
            <person name="Chen W.-M."/>
        </authorList>
    </citation>
    <scope>NUCLEOTIDE SEQUENCE [LARGE SCALE GENOMIC DNA]</scope>
    <source>
        <strain evidence="1 2">TBM-1</strain>
    </source>
</reference>
<dbReference type="AlphaFoldDB" id="A0A7C9TP21"/>
<protein>
    <submittedName>
        <fullName evidence="1">Uncharacterized protein</fullName>
    </submittedName>
</protein>
<proteinExistence type="predicted"/>
<evidence type="ECO:0000313" key="1">
    <source>
        <dbReference type="EMBL" id="NDY93166.1"/>
    </source>
</evidence>
<evidence type="ECO:0000313" key="2">
    <source>
        <dbReference type="Proteomes" id="UP000484255"/>
    </source>
</evidence>
<keyword evidence="2" id="KW-1185">Reference proteome</keyword>
<dbReference type="Proteomes" id="UP000484255">
    <property type="component" value="Unassembled WGS sequence"/>
</dbReference>
<name>A0A7C9TP21_9BURK</name>
<gene>
    <name evidence="1" type="ORF">G3A44_18390</name>
</gene>
<organism evidence="1 2">
    <name type="scientific">Ideonella livida</name>
    <dbReference type="NCBI Taxonomy" id="2707176"/>
    <lineage>
        <taxon>Bacteria</taxon>
        <taxon>Pseudomonadati</taxon>
        <taxon>Pseudomonadota</taxon>
        <taxon>Betaproteobacteria</taxon>
        <taxon>Burkholderiales</taxon>
        <taxon>Sphaerotilaceae</taxon>
        <taxon>Ideonella</taxon>
    </lineage>
</organism>
<dbReference type="RefSeq" id="WP_163459217.1">
    <property type="nucleotide sequence ID" value="NZ_JAAGOH010000029.1"/>
</dbReference>